<comment type="caution">
    <text evidence="1">The sequence shown here is derived from an EMBL/GenBank/DDBJ whole genome shotgun (WGS) entry which is preliminary data.</text>
</comment>
<keyword evidence="2" id="KW-1185">Reference proteome</keyword>
<dbReference type="AlphaFoldDB" id="A0A936ZKA8"/>
<evidence type="ECO:0000313" key="2">
    <source>
        <dbReference type="Proteomes" id="UP000613011"/>
    </source>
</evidence>
<reference evidence="1" key="1">
    <citation type="submission" date="2021-01" db="EMBL/GenBank/DDBJ databases">
        <title>Ramlibacter sp. strain AW1 16S ribosomal RNA gene Genome sequencing and assembly.</title>
        <authorList>
            <person name="Kang M."/>
        </authorList>
    </citation>
    <scope>NUCLEOTIDE SEQUENCE</scope>
    <source>
        <strain evidence="1">AW1</strain>
    </source>
</reference>
<evidence type="ECO:0000313" key="1">
    <source>
        <dbReference type="EMBL" id="MBL0421367.1"/>
    </source>
</evidence>
<dbReference type="RefSeq" id="WP_201684432.1">
    <property type="nucleotide sequence ID" value="NZ_JAEQNA010000004.1"/>
</dbReference>
<name>A0A936ZKA8_9BURK</name>
<sequence length="452" mass="48743">MPSACASIAPPAASGELLDRATQAPSLIERVDSLRAMHAWMAPAEIRAALVTVSNWRRTPVSSAAARMNVMRVTDPLLASLYGQLSAEDRQAAWVRLTDEASLRGFGRAALATALFDRAGHLFALGPLLRHDQRAGARAAAREPRTLPAPSDAHWETVQKLRGLTIRALSRPDEPGAQADLAKLLRPATLQDAPPNGQWLRYELLREAYAGRPPGVWAAVLAAATSLTAAAATATATTTDAQRAMHWIHLKALYALRSRAERLAALEMVRDPHTLPPPGSPRWRIAIDMRCMQLGALMSLASPSDLAAATLRAEDPGSLPQCREGDAWVKFKALRLAELKALQEAAAPSPQARLLLLGQLCEARTLPAPSAPGWADALDMRGLQLDAFWSQVPPEQLITYFDRAVQCGVQAVSQAGEEALKKRSLAQVQVRSLEPLVQARLKALAPTTRAAR</sequence>
<gene>
    <name evidence="1" type="ORF">JI739_13490</name>
</gene>
<organism evidence="1 2">
    <name type="scientific">Ramlibacter aurantiacus</name>
    <dbReference type="NCBI Taxonomy" id="2801330"/>
    <lineage>
        <taxon>Bacteria</taxon>
        <taxon>Pseudomonadati</taxon>
        <taxon>Pseudomonadota</taxon>
        <taxon>Betaproteobacteria</taxon>
        <taxon>Burkholderiales</taxon>
        <taxon>Comamonadaceae</taxon>
        <taxon>Ramlibacter</taxon>
    </lineage>
</organism>
<protein>
    <submittedName>
        <fullName evidence="1">Uncharacterized protein</fullName>
    </submittedName>
</protein>
<proteinExistence type="predicted"/>
<accession>A0A936ZKA8</accession>
<dbReference type="Proteomes" id="UP000613011">
    <property type="component" value="Unassembled WGS sequence"/>
</dbReference>
<dbReference type="EMBL" id="JAEQNA010000004">
    <property type="protein sequence ID" value="MBL0421367.1"/>
    <property type="molecule type" value="Genomic_DNA"/>
</dbReference>